<gene>
    <name evidence="2" type="ORF">CDAR_238591</name>
</gene>
<protein>
    <submittedName>
        <fullName evidence="2">Uncharacterized protein</fullName>
    </submittedName>
</protein>
<dbReference type="AlphaFoldDB" id="A0AAV4RKF4"/>
<feature type="non-terminal residue" evidence="2">
    <location>
        <position position="117"/>
    </location>
</feature>
<feature type="region of interest" description="Disordered" evidence="1">
    <location>
        <begin position="76"/>
        <end position="117"/>
    </location>
</feature>
<evidence type="ECO:0000256" key="1">
    <source>
        <dbReference type="SAM" id="MobiDB-lite"/>
    </source>
</evidence>
<proteinExistence type="predicted"/>
<dbReference type="EMBL" id="BPLQ01006362">
    <property type="protein sequence ID" value="GIY21940.1"/>
    <property type="molecule type" value="Genomic_DNA"/>
</dbReference>
<evidence type="ECO:0000313" key="3">
    <source>
        <dbReference type="Proteomes" id="UP001054837"/>
    </source>
</evidence>
<sequence>MADKPLQYRLSLPETTDPLTSSLYHENPPQSIFQEKLFFKICRPTFPDDHPFICLRLSSSSSSRLSHYGDTKQLSMTDIYKTRPPNCHGRQVPSISSVPPRDHRSFDIMPLSRGPPS</sequence>
<name>A0AAV4RKF4_9ARAC</name>
<dbReference type="Proteomes" id="UP001054837">
    <property type="component" value="Unassembled WGS sequence"/>
</dbReference>
<accession>A0AAV4RKF4</accession>
<keyword evidence="3" id="KW-1185">Reference proteome</keyword>
<evidence type="ECO:0000313" key="2">
    <source>
        <dbReference type="EMBL" id="GIY21940.1"/>
    </source>
</evidence>
<reference evidence="2 3" key="1">
    <citation type="submission" date="2021-06" db="EMBL/GenBank/DDBJ databases">
        <title>Caerostris darwini draft genome.</title>
        <authorList>
            <person name="Kono N."/>
            <person name="Arakawa K."/>
        </authorList>
    </citation>
    <scope>NUCLEOTIDE SEQUENCE [LARGE SCALE GENOMIC DNA]</scope>
</reference>
<comment type="caution">
    <text evidence="2">The sequence shown here is derived from an EMBL/GenBank/DDBJ whole genome shotgun (WGS) entry which is preliminary data.</text>
</comment>
<organism evidence="2 3">
    <name type="scientific">Caerostris darwini</name>
    <dbReference type="NCBI Taxonomy" id="1538125"/>
    <lineage>
        <taxon>Eukaryota</taxon>
        <taxon>Metazoa</taxon>
        <taxon>Ecdysozoa</taxon>
        <taxon>Arthropoda</taxon>
        <taxon>Chelicerata</taxon>
        <taxon>Arachnida</taxon>
        <taxon>Araneae</taxon>
        <taxon>Araneomorphae</taxon>
        <taxon>Entelegynae</taxon>
        <taxon>Araneoidea</taxon>
        <taxon>Araneidae</taxon>
        <taxon>Caerostris</taxon>
    </lineage>
</organism>